<dbReference type="InterPro" id="IPR058240">
    <property type="entry name" value="rSAM_sf"/>
</dbReference>
<dbReference type="Gene3D" id="3.40.50.280">
    <property type="entry name" value="Cobalamin-binding domain"/>
    <property type="match status" value="1"/>
</dbReference>
<sequence>MIWMGGFNMSKVMLLHLPILNYIQKDFVDEESGYNPSLGIMALGTYLELNGYKPIVIDMCYDRMKVSELIDRIKLEKPILIGLSVYTENFYQALKLSRIIKKEVPDIKIVFGGPHPTLQPNECIENEEVDFVIMKEGESTILELMEALGSGEKTIRYEQIPGLLFKRENVVVKNVLRKHILDLNLLPIIKRELADIHRYGGFVNISTSRGCPGRCIYCSATSLSGATYRTRNEYSIFMEMLLLKIMFGNKILKIYIVDDTFTAIPNRITKFLDLIFYYDLEVHWQCESRIDVMDEELLYRMHKAGCIAIQYGIESGSQEVLNKLKKGIDLEQAKKIIEITHKNRIVTCLSFMLGHYCDTKETMWQTAYFIQELFHKYRAELAVSFNTPFPGTWQFIHRDKLGMRLVTNSYNRYSLLEPIVETDNFTIEDQREVFFFCKKFIGYHESLSKLGEE</sequence>
<feature type="domain" description="Radical SAM core" evidence="7">
    <location>
        <begin position="197"/>
        <end position="417"/>
    </location>
</feature>
<gene>
    <name evidence="8" type="ORF">CG710_004325</name>
</gene>
<evidence type="ECO:0000313" key="8">
    <source>
        <dbReference type="EMBL" id="RDY32659.1"/>
    </source>
</evidence>
<keyword evidence="5" id="KW-0411">Iron-sulfur</keyword>
<dbReference type="GO" id="GO:0051539">
    <property type="term" value="F:4 iron, 4 sulfur cluster binding"/>
    <property type="evidence" value="ECO:0007669"/>
    <property type="project" value="UniProtKB-KW"/>
</dbReference>
<dbReference type="CDD" id="cd02068">
    <property type="entry name" value="radical_SAM_B12_BD"/>
    <property type="match status" value="1"/>
</dbReference>
<reference evidence="8 9" key="1">
    <citation type="journal article" date="2017" name="Genome Announc.">
        <title>Draft Genome Sequence of a Sporulating and Motile Strain of Lachnotalea glycerini Isolated from Water in Quebec City, Canada.</title>
        <authorList>
            <person name="Maheux A.F."/>
            <person name="Boudreau D.K."/>
            <person name="Berube E."/>
            <person name="Boissinot M."/>
            <person name="Raymond F."/>
            <person name="Brodeur S."/>
            <person name="Corbeil J."/>
            <person name="Isabel S."/>
            <person name="Omar R.F."/>
            <person name="Bergeron M.G."/>
        </authorList>
    </citation>
    <scope>NUCLEOTIDE SEQUENCE [LARGE SCALE GENOMIC DNA]</scope>
    <source>
        <strain evidence="8 9">CCRI-19302</strain>
    </source>
</reference>
<dbReference type="SMART" id="SM00729">
    <property type="entry name" value="Elp3"/>
    <property type="match status" value="1"/>
</dbReference>
<dbReference type="AlphaFoldDB" id="A0A371JIW1"/>
<dbReference type="GO" id="GO:0003824">
    <property type="term" value="F:catalytic activity"/>
    <property type="evidence" value="ECO:0007669"/>
    <property type="project" value="InterPro"/>
</dbReference>
<feature type="domain" description="B12-binding" evidence="6">
    <location>
        <begin position="23"/>
        <end position="155"/>
    </location>
</feature>
<evidence type="ECO:0000259" key="7">
    <source>
        <dbReference type="PROSITE" id="PS51918"/>
    </source>
</evidence>
<dbReference type="PANTHER" id="PTHR43409:SF16">
    <property type="entry name" value="SLR0320 PROTEIN"/>
    <property type="match status" value="1"/>
</dbReference>
<keyword evidence="3" id="KW-0479">Metal-binding</keyword>
<evidence type="ECO:0000259" key="6">
    <source>
        <dbReference type="PROSITE" id="PS51332"/>
    </source>
</evidence>
<accession>A0A371JIW1</accession>
<dbReference type="PROSITE" id="PS51918">
    <property type="entry name" value="RADICAL_SAM"/>
    <property type="match status" value="1"/>
</dbReference>
<dbReference type="InterPro" id="IPR036724">
    <property type="entry name" value="Cobalamin-bd_sf"/>
</dbReference>
<evidence type="ECO:0000256" key="4">
    <source>
        <dbReference type="ARBA" id="ARBA00023004"/>
    </source>
</evidence>
<protein>
    <submittedName>
        <fullName evidence="8">Radical SAM protein</fullName>
    </submittedName>
</protein>
<proteinExistence type="predicted"/>
<organism evidence="8 9">
    <name type="scientific">Lachnotalea glycerini</name>
    <dbReference type="NCBI Taxonomy" id="1763509"/>
    <lineage>
        <taxon>Bacteria</taxon>
        <taxon>Bacillati</taxon>
        <taxon>Bacillota</taxon>
        <taxon>Clostridia</taxon>
        <taxon>Lachnospirales</taxon>
        <taxon>Lachnospiraceae</taxon>
        <taxon>Lachnotalea</taxon>
    </lineage>
</organism>
<evidence type="ECO:0000256" key="5">
    <source>
        <dbReference type="ARBA" id="ARBA00023014"/>
    </source>
</evidence>
<evidence type="ECO:0000256" key="2">
    <source>
        <dbReference type="ARBA" id="ARBA00022691"/>
    </source>
</evidence>
<dbReference type="SFLD" id="SFLDG01082">
    <property type="entry name" value="B12-binding_domain_containing"/>
    <property type="match status" value="1"/>
</dbReference>
<dbReference type="SFLD" id="SFLDS00029">
    <property type="entry name" value="Radical_SAM"/>
    <property type="match status" value="1"/>
</dbReference>
<evidence type="ECO:0000256" key="1">
    <source>
        <dbReference type="ARBA" id="ARBA00001966"/>
    </source>
</evidence>
<dbReference type="InterPro" id="IPR006158">
    <property type="entry name" value="Cobalamin-bd"/>
</dbReference>
<keyword evidence="9" id="KW-1185">Reference proteome</keyword>
<dbReference type="Proteomes" id="UP000216411">
    <property type="component" value="Unassembled WGS sequence"/>
</dbReference>
<name>A0A371JIW1_9FIRM</name>
<evidence type="ECO:0000313" key="9">
    <source>
        <dbReference type="Proteomes" id="UP000216411"/>
    </source>
</evidence>
<dbReference type="GO" id="GO:0046872">
    <property type="term" value="F:metal ion binding"/>
    <property type="evidence" value="ECO:0007669"/>
    <property type="project" value="UniProtKB-KW"/>
</dbReference>
<dbReference type="GO" id="GO:0005829">
    <property type="term" value="C:cytosol"/>
    <property type="evidence" value="ECO:0007669"/>
    <property type="project" value="TreeGrafter"/>
</dbReference>
<dbReference type="InterPro" id="IPR051198">
    <property type="entry name" value="BchE-like"/>
</dbReference>
<keyword evidence="4" id="KW-0408">Iron</keyword>
<dbReference type="SUPFAM" id="SSF52242">
    <property type="entry name" value="Cobalamin (vitamin B12)-binding domain"/>
    <property type="match status" value="1"/>
</dbReference>
<comment type="caution">
    <text evidence="8">The sequence shown here is derived from an EMBL/GenBank/DDBJ whole genome shotgun (WGS) entry which is preliminary data.</text>
</comment>
<dbReference type="OrthoDB" id="9801659at2"/>
<dbReference type="EMBL" id="NOKA02000003">
    <property type="protein sequence ID" value="RDY32659.1"/>
    <property type="molecule type" value="Genomic_DNA"/>
</dbReference>
<dbReference type="InterPro" id="IPR023404">
    <property type="entry name" value="rSAM_horseshoe"/>
</dbReference>
<comment type="cofactor">
    <cofactor evidence="1">
        <name>[4Fe-4S] cluster</name>
        <dbReference type="ChEBI" id="CHEBI:49883"/>
    </cofactor>
</comment>
<dbReference type="PROSITE" id="PS51332">
    <property type="entry name" value="B12_BINDING"/>
    <property type="match status" value="1"/>
</dbReference>
<evidence type="ECO:0000256" key="3">
    <source>
        <dbReference type="ARBA" id="ARBA00022723"/>
    </source>
</evidence>
<dbReference type="InterPro" id="IPR006638">
    <property type="entry name" value="Elp3/MiaA/NifB-like_rSAM"/>
</dbReference>
<dbReference type="InterPro" id="IPR034466">
    <property type="entry name" value="Methyltransferase_Class_B"/>
</dbReference>
<dbReference type="GO" id="GO:0031419">
    <property type="term" value="F:cobalamin binding"/>
    <property type="evidence" value="ECO:0007669"/>
    <property type="project" value="InterPro"/>
</dbReference>
<dbReference type="Pfam" id="PF02310">
    <property type="entry name" value="B12-binding"/>
    <property type="match status" value="1"/>
</dbReference>
<keyword evidence="2" id="KW-0949">S-adenosyl-L-methionine</keyword>
<dbReference type="Pfam" id="PF04055">
    <property type="entry name" value="Radical_SAM"/>
    <property type="match status" value="1"/>
</dbReference>
<dbReference type="SFLD" id="SFLDG01123">
    <property type="entry name" value="methyltransferase_(Class_B)"/>
    <property type="match status" value="1"/>
</dbReference>
<dbReference type="InterPro" id="IPR007197">
    <property type="entry name" value="rSAM"/>
</dbReference>
<dbReference type="PANTHER" id="PTHR43409">
    <property type="entry name" value="ANAEROBIC MAGNESIUM-PROTOPORPHYRIN IX MONOMETHYL ESTER CYCLASE-RELATED"/>
    <property type="match status" value="1"/>
</dbReference>
<dbReference type="SUPFAM" id="SSF102114">
    <property type="entry name" value="Radical SAM enzymes"/>
    <property type="match status" value="1"/>
</dbReference>
<dbReference type="Gene3D" id="3.80.30.20">
    <property type="entry name" value="tm_1862 like domain"/>
    <property type="match status" value="1"/>
</dbReference>